<keyword evidence="3" id="KW-1185">Reference proteome</keyword>
<feature type="chain" id="PRO_5036760658" description="Secreted protein" evidence="1">
    <location>
        <begin position="30"/>
        <end position="164"/>
    </location>
</feature>
<organism evidence="2 3">
    <name type="scientific">Pseudoxanthomonas helianthi</name>
    <dbReference type="NCBI Taxonomy" id="1453541"/>
    <lineage>
        <taxon>Bacteria</taxon>
        <taxon>Pseudomonadati</taxon>
        <taxon>Pseudomonadota</taxon>
        <taxon>Gammaproteobacteria</taxon>
        <taxon>Lysobacterales</taxon>
        <taxon>Lysobacteraceae</taxon>
        <taxon>Pseudoxanthomonas</taxon>
    </lineage>
</organism>
<evidence type="ECO:0000313" key="3">
    <source>
        <dbReference type="Proteomes" id="UP000673447"/>
    </source>
</evidence>
<reference evidence="2" key="1">
    <citation type="journal article" date="2016" name="Int. J. Syst. Evol. Microbiol.">
        <title>Pseudoxanthomonas helianthi sp. nov., isolated from roots of Jerusalem artichoke (Helianthus tuberosus).</title>
        <authorList>
            <person name="Kittiwongwattana C."/>
            <person name="Thawai C."/>
        </authorList>
    </citation>
    <scope>NUCLEOTIDE SEQUENCE</scope>
    <source>
        <strain evidence="2">110414</strain>
    </source>
</reference>
<dbReference type="EMBL" id="JAGKTC010000003">
    <property type="protein sequence ID" value="MBP3985599.1"/>
    <property type="molecule type" value="Genomic_DNA"/>
</dbReference>
<gene>
    <name evidence="2" type="ORF">J5837_14395</name>
</gene>
<protein>
    <recommendedName>
        <fullName evidence="4">Secreted protein</fullName>
    </recommendedName>
</protein>
<name>A0A940X4A9_9GAMM</name>
<evidence type="ECO:0000313" key="2">
    <source>
        <dbReference type="EMBL" id="MBP3985599.1"/>
    </source>
</evidence>
<sequence length="164" mass="18158">MIRALSLQSSACLLALAMLSVTGAGRAQSAPVAPMAENVRVDYARVLNVEPVYETLRATRAEKVCDQPAPPKPQPKDEEGRLARMWDSVKGVFTDNDKPKQAAPAAPRCRTVPVAKEFQRPIAYDVDYMYKGMKYRSRLLEDPGTRLRIRISVMPYEAAPVAVP</sequence>
<keyword evidence="1" id="KW-0732">Signal</keyword>
<proteinExistence type="predicted"/>
<evidence type="ECO:0008006" key="4">
    <source>
        <dbReference type="Google" id="ProtNLM"/>
    </source>
</evidence>
<comment type="caution">
    <text evidence="2">The sequence shown here is derived from an EMBL/GenBank/DDBJ whole genome shotgun (WGS) entry which is preliminary data.</text>
</comment>
<accession>A0A940X4A9</accession>
<dbReference type="Proteomes" id="UP000673447">
    <property type="component" value="Unassembled WGS sequence"/>
</dbReference>
<feature type="signal peptide" evidence="1">
    <location>
        <begin position="1"/>
        <end position="29"/>
    </location>
</feature>
<evidence type="ECO:0000256" key="1">
    <source>
        <dbReference type="SAM" id="SignalP"/>
    </source>
</evidence>
<dbReference type="AlphaFoldDB" id="A0A940X4A9"/>
<reference evidence="2" key="2">
    <citation type="submission" date="2021-03" db="EMBL/GenBank/DDBJ databases">
        <authorList>
            <person name="Cao W."/>
        </authorList>
    </citation>
    <scope>NUCLEOTIDE SEQUENCE</scope>
    <source>
        <strain evidence="2">110414</strain>
    </source>
</reference>